<evidence type="ECO:0000256" key="2">
    <source>
        <dbReference type="SAM" id="Phobius"/>
    </source>
</evidence>
<keyword evidence="2" id="KW-0472">Membrane</keyword>
<dbReference type="EMBL" id="BAAAUV010000024">
    <property type="protein sequence ID" value="GAA3233156.1"/>
    <property type="molecule type" value="Genomic_DNA"/>
</dbReference>
<dbReference type="Proteomes" id="UP001501237">
    <property type="component" value="Unassembled WGS sequence"/>
</dbReference>
<gene>
    <name evidence="3" type="ORF">GCM10010468_65580</name>
</gene>
<feature type="transmembrane region" description="Helical" evidence="2">
    <location>
        <begin position="51"/>
        <end position="72"/>
    </location>
</feature>
<evidence type="ECO:0000313" key="4">
    <source>
        <dbReference type="Proteomes" id="UP001501237"/>
    </source>
</evidence>
<keyword evidence="2" id="KW-1133">Transmembrane helix</keyword>
<protein>
    <recommendedName>
        <fullName evidence="5">F0F1-ATPase subunit (Ca2+/Mg2+ transporter)</fullName>
    </recommendedName>
</protein>
<feature type="transmembrane region" description="Helical" evidence="2">
    <location>
        <begin position="20"/>
        <end position="42"/>
    </location>
</feature>
<feature type="region of interest" description="Disordered" evidence="1">
    <location>
        <begin position="1"/>
        <end position="20"/>
    </location>
</feature>
<organism evidence="3 4">
    <name type="scientific">Actinocorallia longicatena</name>
    <dbReference type="NCBI Taxonomy" id="111803"/>
    <lineage>
        <taxon>Bacteria</taxon>
        <taxon>Bacillati</taxon>
        <taxon>Actinomycetota</taxon>
        <taxon>Actinomycetes</taxon>
        <taxon>Streptosporangiales</taxon>
        <taxon>Thermomonosporaceae</taxon>
        <taxon>Actinocorallia</taxon>
    </lineage>
</organism>
<comment type="caution">
    <text evidence="3">The sequence shown here is derived from an EMBL/GenBank/DDBJ whole genome shotgun (WGS) entry which is preliminary data.</text>
</comment>
<dbReference type="RefSeq" id="WP_344836028.1">
    <property type="nucleotide sequence ID" value="NZ_BAAAUV010000024.1"/>
</dbReference>
<sequence length="76" mass="8063">MDKDSASSGSGSQGPESPNPGWSIVSIILSGMLFWGGVGWLVDHLVGTEKVFLPIGIILGLVAALYLVYVRFGRDQ</sequence>
<reference evidence="4" key="1">
    <citation type="journal article" date="2019" name="Int. J. Syst. Evol. Microbiol.">
        <title>The Global Catalogue of Microorganisms (GCM) 10K type strain sequencing project: providing services to taxonomists for standard genome sequencing and annotation.</title>
        <authorList>
            <consortium name="The Broad Institute Genomics Platform"/>
            <consortium name="The Broad Institute Genome Sequencing Center for Infectious Disease"/>
            <person name="Wu L."/>
            <person name="Ma J."/>
        </authorList>
    </citation>
    <scope>NUCLEOTIDE SEQUENCE [LARGE SCALE GENOMIC DNA]</scope>
    <source>
        <strain evidence="4">JCM 9377</strain>
    </source>
</reference>
<evidence type="ECO:0008006" key="5">
    <source>
        <dbReference type="Google" id="ProtNLM"/>
    </source>
</evidence>
<keyword evidence="4" id="KW-1185">Reference proteome</keyword>
<proteinExistence type="predicted"/>
<name>A0ABP6QJU3_9ACTN</name>
<evidence type="ECO:0000313" key="3">
    <source>
        <dbReference type="EMBL" id="GAA3233156.1"/>
    </source>
</evidence>
<accession>A0ABP6QJU3</accession>
<evidence type="ECO:0000256" key="1">
    <source>
        <dbReference type="SAM" id="MobiDB-lite"/>
    </source>
</evidence>
<keyword evidence="2" id="KW-0812">Transmembrane</keyword>